<accession>A0A8B9P143</accession>
<sequence>PPAPQRRGAAAGAGTPRPVRRDQLPAPAAAAPRAHAPRPAALRHAQAAAHRYRPARPDSGEKGEGSGRAGSSRPAHVLTPFFPAVSPERYTYGPSVAASDRRVDTCLNSAAAEPRHEHWETGRSHRENSSRRFLGSSALLTVFGSGEVERHRSRPLVSPPGSTSGKRKRVSRGRTRAGTLGRRRGAAAAPAPQPEAPGSAKVTCVGKQLLPPQGKAESIRPCEKLVPPAGARDVKADGGSVRNPPASGPPACPLALGRKEEKKGKFPAPPPNHCASPSPFLSLPGA</sequence>
<feature type="region of interest" description="Disordered" evidence="1">
    <location>
        <begin position="1"/>
        <end position="91"/>
    </location>
</feature>
<keyword evidence="3" id="KW-1185">Reference proteome</keyword>
<proteinExistence type="predicted"/>
<protein>
    <submittedName>
        <fullName evidence="2">Death effector domain containing 2</fullName>
    </submittedName>
</protein>
<feature type="compositionally biased region" description="Basic residues" evidence="1">
    <location>
        <begin position="165"/>
        <end position="185"/>
    </location>
</feature>
<feature type="compositionally biased region" description="Basic and acidic residues" evidence="1">
    <location>
        <begin position="55"/>
        <end position="65"/>
    </location>
</feature>
<dbReference type="Proteomes" id="UP000694424">
    <property type="component" value="Unplaced"/>
</dbReference>
<name>A0A8B9P143_APTOW</name>
<evidence type="ECO:0000313" key="3">
    <source>
        <dbReference type="Proteomes" id="UP000694424"/>
    </source>
</evidence>
<reference evidence="2" key="1">
    <citation type="submission" date="2025-08" db="UniProtKB">
        <authorList>
            <consortium name="Ensembl"/>
        </authorList>
    </citation>
    <scope>IDENTIFICATION</scope>
</reference>
<feature type="compositionally biased region" description="Low complexity" evidence="1">
    <location>
        <begin position="25"/>
        <end position="49"/>
    </location>
</feature>
<dbReference type="AlphaFoldDB" id="A0A8B9P143"/>
<reference evidence="2" key="2">
    <citation type="submission" date="2025-09" db="UniProtKB">
        <authorList>
            <consortium name="Ensembl"/>
        </authorList>
    </citation>
    <scope>IDENTIFICATION</scope>
</reference>
<feature type="compositionally biased region" description="Basic and acidic residues" evidence="1">
    <location>
        <begin position="113"/>
        <end position="130"/>
    </location>
</feature>
<dbReference type="Ensembl" id="ENSAOWT00000005244.1">
    <property type="protein sequence ID" value="ENSAOWP00000004584.1"/>
    <property type="gene ID" value="ENSAOWG00000003219.1"/>
</dbReference>
<feature type="region of interest" description="Disordered" evidence="1">
    <location>
        <begin position="111"/>
        <end position="286"/>
    </location>
</feature>
<organism evidence="2 3">
    <name type="scientific">Apteryx owenii</name>
    <name type="common">Little spotted kiwi</name>
    <dbReference type="NCBI Taxonomy" id="8824"/>
    <lineage>
        <taxon>Eukaryota</taxon>
        <taxon>Metazoa</taxon>
        <taxon>Chordata</taxon>
        <taxon>Craniata</taxon>
        <taxon>Vertebrata</taxon>
        <taxon>Euteleostomi</taxon>
        <taxon>Archelosauria</taxon>
        <taxon>Archosauria</taxon>
        <taxon>Dinosauria</taxon>
        <taxon>Saurischia</taxon>
        <taxon>Theropoda</taxon>
        <taxon>Coelurosauria</taxon>
        <taxon>Aves</taxon>
        <taxon>Palaeognathae</taxon>
        <taxon>Apterygiformes</taxon>
        <taxon>Apterygidae</taxon>
        <taxon>Apteryx</taxon>
    </lineage>
</organism>
<evidence type="ECO:0000256" key="1">
    <source>
        <dbReference type="SAM" id="MobiDB-lite"/>
    </source>
</evidence>
<feature type="compositionally biased region" description="Low complexity" evidence="1">
    <location>
        <begin position="1"/>
        <end position="17"/>
    </location>
</feature>
<evidence type="ECO:0000313" key="2">
    <source>
        <dbReference type="Ensembl" id="ENSAOWP00000004584.1"/>
    </source>
</evidence>
<feature type="compositionally biased region" description="Low complexity" evidence="1">
    <location>
        <begin position="186"/>
        <end position="200"/>
    </location>
</feature>